<evidence type="ECO:0000313" key="3">
    <source>
        <dbReference type="Proteomes" id="UP000624244"/>
    </source>
</evidence>
<proteinExistence type="predicted"/>
<gene>
    <name evidence="2" type="ORF">GGP41_004218</name>
</gene>
<dbReference type="AlphaFoldDB" id="A0A8H5ZLD5"/>
<name>A0A8H5ZLD5_COCSA</name>
<comment type="caution">
    <text evidence="2">The sequence shown here is derived from an EMBL/GenBank/DDBJ whole genome shotgun (WGS) entry which is preliminary data.</text>
</comment>
<dbReference type="InterPro" id="IPR036249">
    <property type="entry name" value="Thioredoxin-like_sf"/>
</dbReference>
<dbReference type="InterPro" id="IPR032801">
    <property type="entry name" value="PXL2A/B/C"/>
</dbReference>
<sequence>MLNSLGTKLALRKAGLGNISLPKTDNLFGGNSSTGGSKKGTADGGDAGFANPFANVQWGVPKAFQSWTTPPPPQDPVRKPPQIGDRAQSHAKLQFPAPDARPAIVLFLRFCGCPFAQKLLLRLRTLANRYPSIRFIAISHCTPAATTAWLSKLGGAWNVDIIVDPERNLYALWGLGISTWAHVLHPRNGYNQVMLKKNEGVWGHEVGEGACRWQLGGAYAVDGRGVVTWGAPMESVDEEIRFEDGVKTLGYGDSRM</sequence>
<dbReference type="PANTHER" id="PTHR42336">
    <property type="entry name" value="THIOREDOXIN DOMAIN-CONTAINING PROTEIN-RELATED"/>
    <property type="match status" value="1"/>
</dbReference>
<dbReference type="SUPFAM" id="SSF52833">
    <property type="entry name" value="Thioredoxin-like"/>
    <property type="match status" value="1"/>
</dbReference>
<evidence type="ECO:0000313" key="2">
    <source>
        <dbReference type="EMBL" id="KAF5851382.1"/>
    </source>
</evidence>
<dbReference type="OMA" id="SWKETGW"/>
<dbReference type="Proteomes" id="UP000624244">
    <property type="component" value="Unassembled WGS sequence"/>
</dbReference>
<dbReference type="PANTHER" id="PTHR42336:SF2">
    <property type="entry name" value="THIOREDOXIN DOMAIN-CONTAINING PROTEIN"/>
    <property type="match status" value="1"/>
</dbReference>
<organism evidence="2 3">
    <name type="scientific">Cochliobolus sativus</name>
    <name type="common">Common root rot and spot blotch fungus</name>
    <name type="synonym">Bipolaris sorokiniana</name>
    <dbReference type="NCBI Taxonomy" id="45130"/>
    <lineage>
        <taxon>Eukaryota</taxon>
        <taxon>Fungi</taxon>
        <taxon>Dikarya</taxon>
        <taxon>Ascomycota</taxon>
        <taxon>Pezizomycotina</taxon>
        <taxon>Dothideomycetes</taxon>
        <taxon>Pleosporomycetidae</taxon>
        <taxon>Pleosporales</taxon>
        <taxon>Pleosporineae</taxon>
        <taxon>Pleosporaceae</taxon>
        <taxon>Bipolaris</taxon>
    </lineage>
</organism>
<feature type="region of interest" description="Disordered" evidence="1">
    <location>
        <begin position="25"/>
        <end position="46"/>
    </location>
</feature>
<evidence type="ECO:0000256" key="1">
    <source>
        <dbReference type="SAM" id="MobiDB-lite"/>
    </source>
</evidence>
<accession>A0A8H5ZLD5</accession>
<dbReference type="EMBL" id="WNKQ01000005">
    <property type="protein sequence ID" value="KAF5851382.1"/>
    <property type="molecule type" value="Genomic_DNA"/>
</dbReference>
<protein>
    <recommendedName>
        <fullName evidence="4">Alkyl hydroperoxide reductase subunit C/ Thiol specific antioxidant domain-containing protein</fullName>
    </recommendedName>
</protein>
<dbReference type="Pfam" id="PF13911">
    <property type="entry name" value="AhpC-TSA_2"/>
    <property type="match status" value="1"/>
</dbReference>
<dbReference type="Gene3D" id="3.40.30.10">
    <property type="entry name" value="Glutaredoxin"/>
    <property type="match status" value="1"/>
</dbReference>
<evidence type="ECO:0008006" key="4">
    <source>
        <dbReference type="Google" id="ProtNLM"/>
    </source>
</evidence>
<reference evidence="2" key="1">
    <citation type="submission" date="2019-11" db="EMBL/GenBank/DDBJ databases">
        <title>Bipolaris sorokiniana Genome sequencing.</title>
        <authorList>
            <person name="Wang H."/>
        </authorList>
    </citation>
    <scope>NUCLEOTIDE SEQUENCE</scope>
</reference>